<dbReference type="Proteomes" id="UP000515550">
    <property type="component" value="Chromosome PVBDA_09"/>
</dbReference>
<protein>
    <submittedName>
        <fullName evidence="2">Uncharacterized protein</fullName>
    </submittedName>
</protein>
<organism evidence="2 3">
    <name type="scientific">Plasmodium vinckei brucechwatti</name>
    <dbReference type="NCBI Taxonomy" id="119398"/>
    <lineage>
        <taxon>Eukaryota</taxon>
        <taxon>Sar</taxon>
        <taxon>Alveolata</taxon>
        <taxon>Apicomplexa</taxon>
        <taxon>Aconoidasida</taxon>
        <taxon>Haemosporida</taxon>
        <taxon>Plasmodiidae</taxon>
        <taxon>Plasmodium</taxon>
        <taxon>Plasmodium (Vinckeia)</taxon>
    </lineage>
</organism>
<proteinExistence type="predicted"/>
<sequence>MHFIGNEKDVNNTGLIYTTFEVINLDDLKKFAKSEDKNENDQICYLKYFRKNTKLNNLEKILNNNIINSQVILANFTENDKDLINAEHIYTSVVKHKTSYLMKNIYLSTFFTSDYINNICKEYKQVLINCDSKYHNKIYIDNNYIYLCVNDLTKLSLITHKNLYKDKHGLSNILMIDLNTSSVVDEKSKCPYDQNDGTTIDYEKKTKQISSTFEKVNKTNGNNNEDLESYKVYNLKYKMREIYKNFFSELNTYPMNLVGTYDNYNNTNDFINKLSKIFLKNKSKDAKIYPIHLEYHETTYQGNCNDTLLNNNNNNYQQMNLNNSTINNTENDNILNQLNSITDLYKDIFCTSNLSNSLTPSFEYSIESEIDKNANLSFSKNKKSNNFYYELDVEFIQNNIFSQWEKHKIINNKYNEADESSNSPAIRDDIYYAQKQLSHNIKKEINLNDDTNTNDEQSKDCTGTKGNINNKMFCINDKTFYINRNLSDSSDDSLLEFCNIKREEGNNDRQNKNHKQKDAQNIGSIIDEESHRNFENAKYSDSRKLLIDSQKKQCSEFIEEYKNKKVKKILNFLRTHRENHFVDDEIFLEKKSLLQIMNYNAKTMDIKNLTNSKINEQNYDEFINYLAEYIGKIHLDIQIKFKNKSKIYLKEKQNKNQIQKIILNNGLINSSNIFSIFNFLLNQMLKKDNIQDVSKLHYVMSMHGYEYNFVNYEKNFKEMSTQASLHLFMFSSNGFLYLILLDTRNRIG</sequence>
<evidence type="ECO:0000313" key="3">
    <source>
        <dbReference type="Proteomes" id="UP000515550"/>
    </source>
</evidence>
<evidence type="ECO:0000256" key="1">
    <source>
        <dbReference type="SAM" id="MobiDB-lite"/>
    </source>
</evidence>
<accession>A0A6V7S3L9</accession>
<name>A0A6V7S3L9_PLAVN</name>
<dbReference type="EMBL" id="LR865387">
    <property type="protein sequence ID" value="CAD2091307.1"/>
    <property type="molecule type" value="Genomic_DNA"/>
</dbReference>
<gene>
    <name evidence="2" type="ORF">PVBDA_0901030</name>
</gene>
<dbReference type="VEuPathDB" id="PlasmoDB:PVBDA_0901030"/>
<feature type="region of interest" description="Disordered" evidence="1">
    <location>
        <begin position="505"/>
        <end position="527"/>
    </location>
</feature>
<evidence type="ECO:0000313" key="2">
    <source>
        <dbReference type="EMBL" id="CAD2091307.1"/>
    </source>
</evidence>
<reference evidence="2 3" key="1">
    <citation type="submission" date="2020-08" db="EMBL/GenBank/DDBJ databases">
        <authorList>
            <person name="Ramaprasad A."/>
        </authorList>
    </citation>
    <scope>NUCLEOTIDE SEQUENCE [LARGE SCALE GENOMIC DNA]</scope>
</reference>
<dbReference type="AlphaFoldDB" id="A0A6V7S3L9"/>